<accession>W8CZZ0</accession>
<feature type="region of interest" description="Disordered" evidence="1">
    <location>
        <begin position="153"/>
        <end position="182"/>
    </location>
</feature>
<proteinExistence type="predicted"/>
<feature type="compositionally biased region" description="Basic and acidic residues" evidence="1">
    <location>
        <begin position="164"/>
        <end position="182"/>
    </location>
</feature>
<dbReference type="RefSeq" id="YP_009010221.1">
    <property type="nucleotide sequence ID" value="NC_023610.1"/>
</dbReference>
<dbReference type="Proteomes" id="UP000204235">
    <property type="component" value="Segment"/>
</dbReference>
<protein>
    <submittedName>
        <fullName evidence="2">Uncharacterized protein</fullName>
    </submittedName>
</protein>
<dbReference type="GeneID" id="18501063"/>
<dbReference type="EMBL" id="KF623294">
    <property type="protein sequence ID" value="AGX01890.1"/>
    <property type="molecule type" value="Genomic_DNA"/>
</dbReference>
<evidence type="ECO:0000256" key="1">
    <source>
        <dbReference type="SAM" id="MobiDB-lite"/>
    </source>
</evidence>
<dbReference type="KEGG" id="vg:18501063"/>
<reference evidence="2 3" key="1">
    <citation type="journal article" date="2014" name="FEMS Microbiol. Lett.">
        <title>The genome of the Erwinia amylovora phage PhiEaH1 reveals greater diversity and broadens the applicability of phages for the treatment of fire blight.</title>
        <authorList>
            <person name="Meczker K."/>
            <person name="Domotor D."/>
            <person name="Vass J."/>
            <person name="Rakhely G."/>
            <person name="Schneider G."/>
            <person name="Kovacs T."/>
        </authorList>
    </citation>
    <scope>NUCLEOTIDE SEQUENCE [LARGE SCALE GENOMIC DNA]</scope>
</reference>
<evidence type="ECO:0000313" key="2">
    <source>
        <dbReference type="EMBL" id="AGX01890.1"/>
    </source>
</evidence>
<name>W8CZZ0_9CAUD</name>
<organism evidence="2 3">
    <name type="scientific">Erwinia phage PhiEaH1</name>
    <dbReference type="NCBI Taxonomy" id="1401669"/>
    <lineage>
        <taxon>Viruses</taxon>
        <taxon>Duplodnaviria</taxon>
        <taxon>Heunggongvirae</taxon>
        <taxon>Uroviricota</taxon>
        <taxon>Caudoviricetes</taxon>
        <taxon>Chimalliviridae</taxon>
        <taxon>Iapetusvirus</taxon>
        <taxon>Iapetusvirus EaH1</taxon>
    </lineage>
</organism>
<feature type="region of interest" description="Disordered" evidence="1">
    <location>
        <begin position="1"/>
        <end position="45"/>
    </location>
</feature>
<sequence length="182" mass="20500">MSAIEFVEPEDLAKKAGALPQVVDQNELPETEPAGQSEEDRVDDDRLEFTQNVREQIVTGLMPTGKAPTDLKEIDRLLATLDGIDRAVHTKRRTKQADKQVQNDTMIAKILEKAQLELERKQLTGSNSAPTRAANALDPSFLSQPVTLEGEFKEQVEQETSADFFERMENDHPELRRGEKEE</sequence>
<feature type="region of interest" description="Disordered" evidence="1">
    <location>
        <begin position="123"/>
        <end position="142"/>
    </location>
</feature>
<evidence type="ECO:0000313" key="3">
    <source>
        <dbReference type="Proteomes" id="UP000204235"/>
    </source>
</evidence>
<keyword evidence="3" id="KW-1185">Reference proteome</keyword>